<evidence type="ECO:0000313" key="2">
    <source>
        <dbReference type="Proteomes" id="UP000054725"/>
    </source>
</evidence>
<name>A0A0W0WIN3_9GAMM</name>
<dbReference type="AlphaFoldDB" id="A0A0W0WIN3"/>
<proteinExistence type="predicted"/>
<reference evidence="1 2" key="1">
    <citation type="submission" date="2015-11" db="EMBL/GenBank/DDBJ databases">
        <title>Genomic analysis of 38 Legionella species identifies large and diverse effector repertoires.</title>
        <authorList>
            <person name="Burstein D."/>
            <person name="Amaro F."/>
            <person name="Zusman T."/>
            <person name="Lifshitz Z."/>
            <person name="Cohen O."/>
            <person name="Gilbert J.A."/>
            <person name="Pupko T."/>
            <person name="Shuman H.A."/>
            <person name="Segal G."/>
        </authorList>
    </citation>
    <scope>NUCLEOTIDE SEQUENCE [LARGE SCALE GENOMIC DNA]</scope>
    <source>
        <strain evidence="1 2">ATCC 49506</strain>
    </source>
</reference>
<dbReference type="OrthoDB" id="5650540at2"/>
<dbReference type="RefSeq" id="WP_058506073.1">
    <property type="nucleotide sequence ID" value="NZ_CAAAIF010000015.1"/>
</dbReference>
<gene>
    <name evidence="1" type="ORF">Lnau_3097</name>
</gene>
<dbReference type="EMBL" id="LNYO01000027">
    <property type="protein sequence ID" value="KTD32186.1"/>
    <property type="molecule type" value="Genomic_DNA"/>
</dbReference>
<dbReference type="Proteomes" id="UP000054725">
    <property type="component" value="Unassembled WGS sequence"/>
</dbReference>
<protein>
    <submittedName>
        <fullName evidence="1">Uncharacterized protein</fullName>
    </submittedName>
</protein>
<dbReference type="PATRIC" id="fig|45070.6.peg.3270"/>
<keyword evidence="2" id="KW-1185">Reference proteome</keyword>
<evidence type="ECO:0000313" key="1">
    <source>
        <dbReference type="EMBL" id="KTD32186.1"/>
    </source>
</evidence>
<comment type="caution">
    <text evidence="1">The sequence shown here is derived from an EMBL/GenBank/DDBJ whole genome shotgun (WGS) entry which is preliminary data.</text>
</comment>
<sequence length="71" mass="8123">MTIRTIKNVPHDLLPIIRDISDQITLLRSVKSAIDHKNLLDAAENNAFLIEKYLLTLDKEAQQNNIEKAKI</sequence>
<organism evidence="1 2">
    <name type="scientific">Legionella nautarum</name>
    <dbReference type="NCBI Taxonomy" id="45070"/>
    <lineage>
        <taxon>Bacteria</taxon>
        <taxon>Pseudomonadati</taxon>
        <taxon>Pseudomonadota</taxon>
        <taxon>Gammaproteobacteria</taxon>
        <taxon>Legionellales</taxon>
        <taxon>Legionellaceae</taxon>
        <taxon>Legionella</taxon>
    </lineage>
</organism>
<accession>A0A0W0WIN3</accession>